<dbReference type="eggNOG" id="KOG4297">
    <property type="taxonomic scope" value="Eukaryota"/>
</dbReference>
<dbReference type="OrthoDB" id="5874563at2759"/>
<protein>
    <recommendedName>
        <fullName evidence="1">PAN-3 domain-containing protein</fullName>
    </recommendedName>
</protein>
<accession>G0NSR5</accession>
<name>G0NSR5_CAEBE</name>
<keyword evidence="3" id="KW-1185">Reference proteome</keyword>
<dbReference type="Pfam" id="PF08277">
    <property type="entry name" value="PAN_3"/>
    <property type="match status" value="1"/>
</dbReference>
<dbReference type="InParanoid" id="G0NSR5"/>
<feature type="domain" description="PAN-3" evidence="1">
    <location>
        <begin position="1"/>
        <end position="123"/>
    </location>
</feature>
<dbReference type="AlphaFoldDB" id="G0NSR5"/>
<sequence length="225" mass="25755">MKMAKIFGKVENPKTPKSSSLTTMKLCFNGCYDDSDCFLVEYDSDSMCSFYNFSTIQESLKVVKTEPESQMYVAFKTILPEDTCPVSFEAINLTYIHPDGRAYPWKMLSDGFSFPKCRYGWKLFRRADKNVCMKVIKTDTKVTKTIAELNCEGLNSLLIGVETFEEATWMWGGDTFLEMSYFVSNNREDCLVVGIDKNQNKQRLNDVPCTDYPYSTGMVCGYKLD</sequence>
<evidence type="ECO:0000313" key="2">
    <source>
        <dbReference type="EMBL" id="EGT36866.1"/>
    </source>
</evidence>
<dbReference type="PANTHER" id="PTHR47629">
    <property type="entry name" value="C-TYPE LECTIN-RELATED"/>
    <property type="match status" value="1"/>
</dbReference>
<dbReference type="EMBL" id="GL379939">
    <property type="protein sequence ID" value="EGT36866.1"/>
    <property type="molecule type" value="Genomic_DNA"/>
</dbReference>
<evidence type="ECO:0000259" key="1">
    <source>
        <dbReference type="SMART" id="SM00605"/>
    </source>
</evidence>
<dbReference type="STRING" id="135651.G0NSR5"/>
<dbReference type="PANTHER" id="PTHR47629:SF13">
    <property type="entry name" value="CW DOMAIN-CONTAINING PROTEIN-RELATED"/>
    <property type="match status" value="1"/>
</dbReference>
<dbReference type="HOGENOM" id="CLU_078891_0_0_1"/>
<reference evidence="3" key="1">
    <citation type="submission" date="2011-07" db="EMBL/GenBank/DDBJ databases">
        <authorList>
            <consortium name="Caenorhabditis brenneri Sequencing and Analysis Consortium"/>
            <person name="Wilson R.K."/>
        </authorList>
    </citation>
    <scope>NUCLEOTIDE SEQUENCE [LARGE SCALE GENOMIC DNA]</scope>
    <source>
        <strain evidence="3">PB2801</strain>
    </source>
</reference>
<dbReference type="SUPFAM" id="SSF56436">
    <property type="entry name" value="C-type lectin-like"/>
    <property type="match status" value="1"/>
</dbReference>
<gene>
    <name evidence="2" type="ORF">CAEBREN_05522</name>
</gene>
<dbReference type="SMART" id="SM00605">
    <property type="entry name" value="CW"/>
    <property type="match status" value="1"/>
</dbReference>
<organism evidence="3">
    <name type="scientific">Caenorhabditis brenneri</name>
    <name type="common">Nematode worm</name>
    <dbReference type="NCBI Taxonomy" id="135651"/>
    <lineage>
        <taxon>Eukaryota</taxon>
        <taxon>Metazoa</taxon>
        <taxon>Ecdysozoa</taxon>
        <taxon>Nematoda</taxon>
        <taxon>Chromadorea</taxon>
        <taxon>Rhabditida</taxon>
        <taxon>Rhabditina</taxon>
        <taxon>Rhabditomorpha</taxon>
        <taxon>Rhabditoidea</taxon>
        <taxon>Rhabditidae</taxon>
        <taxon>Peloderinae</taxon>
        <taxon>Caenorhabditis</taxon>
    </lineage>
</organism>
<evidence type="ECO:0000313" key="3">
    <source>
        <dbReference type="Proteomes" id="UP000008068"/>
    </source>
</evidence>
<dbReference type="InterPro" id="IPR016187">
    <property type="entry name" value="CTDL_fold"/>
</dbReference>
<dbReference type="Proteomes" id="UP000008068">
    <property type="component" value="Unassembled WGS sequence"/>
</dbReference>
<dbReference type="InterPro" id="IPR006583">
    <property type="entry name" value="PAN-3_domain"/>
</dbReference>
<proteinExistence type="predicted"/>